<dbReference type="Proteomes" id="UP000472271">
    <property type="component" value="Unassembled WGS sequence"/>
</dbReference>
<organism evidence="3 4">
    <name type="scientific">Sphaeramia orbicularis</name>
    <name type="common">orbiculate cardinalfish</name>
    <dbReference type="NCBI Taxonomy" id="375764"/>
    <lineage>
        <taxon>Eukaryota</taxon>
        <taxon>Metazoa</taxon>
        <taxon>Chordata</taxon>
        <taxon>Craniata</taxon>
        <taxon>Vertebrata</taxon>
        <taxon>Euteleostomi</taxon>
        <taxon>Actinopterygii</taxon>
        <taxon>Neopterygii</taxon>
        <taxon>Teleostei</taxon>
        <taxon>Neoteleostei</taxon>
        <taxon>Acanthomorphata</taxon>
        <taxon>Gobiaria</taxon>
        <taxon>Kurtiformes</taxon>
        <taxon>Apogonoidei</taxon>
        <taxon>Apogonidae</taxon>
        <taxon>Apogoninae</taxon>
        <taxon>Sphaeramia</taxon>
    </lineage>
</organism>
<dbReference type="Ensembl" id="ENSSORT00005041195.1">
    <property type="protein sequence ID" value="ENSSORP00005040158.1"/>
    <property type="gene ID" value="ENSSORG00005018728.1"/>
</dbReference>
<feature type="transmembrane region" description="Helical" evidence="2">
    <location>
        <begin position="20"/>
        <end position="40"/>
    </location>
</feature>
<name>A0A673BIH8_9TELE</name>
<reference evidence="3" key="1">
    <citation type="submission" date="2025-08" db="UniProtKB">
        <authorList>
            <consortium name="Ensembl"/>
        </authorList>
    </citation>
    <scope>IDENTIFICATION</scope>
</reference>
<feature type="region of interest" description="Disordered" evidence="1">
    <location>
        <begin position="69"/>
        <end position="102"/>
    </location>
</feature>
<evidence type="ECO:0000313" key="4">
    <source>
        <dbReference type="Proteomes" id="UP000472271"/>
    </source>
</evidence>
<evidence type="ECO:0000256" key="1">
    <source>
        <dbReference type="SAM" id="MobiDB-lite"/>
    </source>
</evidence>
<feature type="compositionally biased region" description="Low complexity" evidence="1">
    <location>
        <begin position="92"/>
        <end position="101"/>
    </location>
</feature>
<feature type="transmembrane region" description="Helical" evidence="2">
    <location>
        <begin position="127"/>
        <end position="144"/>
    </location>
</feature>
<protein>
    <submittedName>
        <fullName evidence="3">Uncharacterized protein</fullName>
    </submittedName>
</protein>
<evidence type="ECO:0000256" key="2">
    <source>
        <dbReference type="SAM" id="Phobius"/>
    </source>
</evidence>
<dbReference type="AlphaFoldDB" id="A0A673BIH8"/>
<proteinExistence type="predicted"/>
<dbReference type="InParanoid" id="A0A673BIH8"/>
<accession>A0A673BIH8</accession>
<reference evidence="3" key="2">
    <citation type="submission" date="2025-09" db="UniProtKB">
        <authorList>
            <consortium name="Ensembl"/>
        </authorList>
    </citation>
    <scope>IDENTIFICATION</scope>
</reference>
<sequence>MTFPHPSYPFTPPAFLFLPPFHYFSLFLSLFSMMVLLTSAEARLPFVRSFFSLQDSPLMSIIKEVGLPKRPPQCRNEEGRDLSERVPPPRSSSPVIGSPPVRAVPIGTPPKQPMSHGLNHQVCTRQTFNSLIIIFLLLSVTSFSK</sequence>
<evidence type="ECO:0000313" key="3">
    <source>
        <dbReference type="Ensembl" id="ENSSORP00005040158.1"/>
    </source>
</evidence>
<keyword evidence="2" id="KW-1133">Transmembrane helix</keyword>
<keyword evidence="2" id="KW-0812">Transmembrane</keyword>
<keyword evidence="4" id="KW-1185">Reference proteome</keyword>
<feature type="compositionally biased region" description="Basic and acidic residues" evidence="1">
    <location>
        <begin position="75"/>
        <end position="84"/>
    </location>
</feature>
<keyword evidence="2" id="KW-0472">Membrane</keyword>